<evidence type="ECO:0000313" key="1">
    <source>
        <dbReference type="EMBL" id="CUV03405.1"/>
    </source>
</evidence>
<organism evidence="1">
    <name type="scientific">hydrothermal vent metagenome</name>
    <dbReference type="NCBI Taxonomy" id="652676"/>
    <lineage>
        <taxon>unclassified sequences</taxon>
        <taxon>metagenomes</taxon>
        <taxon>ecological metagenomes</taxon>
    </lineage>
</organism>
<accession>A0A160VCU4</accession>
<dbReference type="EMBL" id="FAXA01000409">
    <property type="protein sequence ID" value="CUV03405.1"/>
    <property type="molecule type" value="Genomic_DNA"/>
</dbReference>
<protein>
    <submittedName>
        <fullName evidence="1">Uncharacterized protein</fullName>
    </submittedName>
</protein>
<gene>
    <name evidence="1" type="ORF">MGWOODY_Clf904</name>
</gene>
<dbReference type="AlphaFoldDB" id="A0A160VCU4"/>
<proteinExistence type="predicted"/>
<sequence>MDVVVDLYAVDILFDDDVGRVETGVAVNPEYSSVIKKEFTDLVFVEGILRWPYLYLPTGDDDDLAGEVFLHQVLELHRPLFVVVIGDGYSVDALRLYLGHYFLGDGQRRRLKVECFPDMGVQVHFDFHSVGLLSGGYPGLSLKAVSR</sequence>
<name>A0A160VCU4_9ZZZZ</name>
<reference evidence="1" key="1">
    <citation type="submission" date="2015-10" db="EMBL/GenBank/DDBJ databases">
        <authorList>
            <person name="Gilbert D.G."/>
        </authorList>
    </citation>
    <scope>NUCLEOTIDE SEQUENCE</scope>
</reference>